<evidence type="ECO:0000256" key="2">
    <source>
        <dbReference type="SAM" id="MobiDB-lite"/>
    </source>
</evidence>
<evidence type="ECO:0000256" key="1">
    <source>
        <dbReference type="SAM" id="Coils"/>
    </source>
</evidence>
<feature type="compositionally biased region" description="Basic and acidic residues" evidence="2">
    <location>
        <begin position="216"/>
        <end position="232"/>
    </location>
</feature>
<keyword evidence="1" id="KW-0175">Coiled coil</keyword>
<dbReference type="Proteomes" id="UP001519293">
    <property type="component" value="Unassembled WGS sequence"/>
</dbReference>
<feature type="compositionally biased region" description="Basic and acidic residues" evidence="2">
    <location>
        <begin position="119"/>
        <end position="140"/>
    </location>
</feature>
<keyword evidence="4" id="KW-1185">Reference proteome</keyword>
<gene>
    <name evidence="3" type="ORF">J2Z40_002938</name>
</gene>
<dbReference type="EMBL" id="JAGIKZ010000019">
    <property type="protein sequence ID" value="MBP2242364.1"/>
    <property type="molecule type" value="Genomic_DNA"/>
</dbReference>
<feature type="region of interest" description="Disordered" evidence="2">
    <location>
        <begin position="119"/>
        <end position="179"/>
    </location>
</feature>
<sequence>MKISFNNESIHRQWAASAPTKMIATDAVQNNTNNKDNISISVQAHQLFNGGKNNKANSMIDSLMKQRESIMEMKNNLTERTIDSGKELSTIEEQLKEFNKQIADIDAQIAKQQLEERNKALGQGKEEKASSEPKSDEEKLITQATTFDQAKTLDQVSNQLERKKNTLESEIKQDKSRGIFSERKQELLNELEDKIETVQGQVQEKLGEQVDEVDKEEDHKETLDDKSTEYNQ</sequence>
<name>A0ABS4RHJ0_9BACI</name>
<evidence type="ECO:0000313" key="3">
    <source>
        <dbReference type="EMBL" id="MBP2242364.1"/>
    </source>
</evidence>
<organism evidence="3 4">
    <name type="scientific">Cytobacillus eiseniae</name>
    <dbReference type="NCBI Taxonomy" id="762947"/>
    <lineage>
        <taxon>Bacteria</taxon>
        <taxon>Bacillati</taxon>
        <taxon>Bacillota</taxon>
        <taxon>Bacilli</taxon>
        <taxon>Bacillales</taxon>
        <taxon>Bacillaceae</taxon>
        <taxon>Cytobacillus</taxon>
    </lineage>
</organism>
<accession>A0ABS4RHJ0</accession>
<feature type="compositionally biased region" description="Polar residues" evidence="2">
    <location>
        <begin position="142"/>
        <end position="159"/>
    </location>
</feature>
<dbReference type="RefSeq" id="WP_066398106.1">
    <property type="nucleotide sequence ID" value="NZ_JAGIKZ010000019.1"/>
</dbReference>
<feature type="coiled-coil region" evidence="1">
    <location>
        <begin position="60"/>
        <end position="115"/>
    </location>
</feature>
<protein>
    <submittedName>
        <fullName evidence="3">Chromosome segregation ATPase</fullName>
    </submittedName>
</protein>
<evidence type="ECO:0000313" key="4">
    <source>
        <dbReference type="Proteomes" id="UP001519293"/>
    </source>
</evidence>
<feature type="region of interest" description="Disordered" evidence="2">
    <location>
        <begin position="205"/>
        <end position="232"/>
    </location>
</feature>
<feature type="compositionally biased region" description="Basic and acidic residues" evidence="2">
    <location>
        <begin position="160"/>
        <end position="179"/>
    </location>
</feature>
<reference evidence="3 4" key="1">
    <citation type="submission" date="2021-03" db="EMBL/GenBank/DDBJ databases">
        <title>Genomic Encyclopedia of Type Strains, Phase IV (KMG-IV): sequencing the most valuable type-strain genomes for metagenomic binning, comparative biology and taxonomic classification.</title>
        <authorList>
            <person name="Goeker M."/>
        </authorList>
    </citation>
    <scope>NUCLEOTIDE SEQUENCE [LARGE SCALE GENOMIC DNA]</scope>
    <source>
        <strain evidence="3 4">DSM 26675</strain>
    </source>
</reference>
<proteinExistence type="predicted"/>
<comment type="caution">
    <text evidence="3">The sequence shown here is derived from an EMBL/GenBank/DDBJ whole genome shotgun (WGS) entry which is preliminary data.</text>
</comment>